<sequence>MAHVQLYHHHHGAYLPVRIPFERNLYYDPFGFRVYIDGQAFHPTDVPESVVHGLSWGDQLEIQFYTLETHLKVERREEEEEHRRLEALEIHREYHLSFYLYV</sequence>
<name>A0A175YF13_DAUCS</name>
<reference evidence="1" key="1">
    <citation type="journal article" date="2016" name="Nat. Genet.">
        <title>A high-quality carrot genome assembly provides new insights into carotenoid accumulation and asterid genome evolution.</title>
        <authorList>
            <person name="Iorizzo M."/>
            <person name="Ellison S."/>
            <person name="Senalik D."/>
            <person name="Zeng P."/>
            <person name="Satapoomin P."/>
            <person name="Huang J."/>
            <person name="Bowman M."/>
            <person name="Iovene M."/>
            <person name="Sanseverino W."/>
            <person name="Cavagnaro P."/>
            <person name="Yildiz M."/>
            <person name="Macko-Podgorni A."/>
            <person name="Moranska E."/>
            <person name="Grzebelus E."/>
            <person name="Grzebelus D."/>
            <person name="Ashrafi H."/>
            <person name="Zheng Z."/>
            <person name="Cheng S."/>
            <person name="Spooner D."/>
            <person name="Van Deynze A."/>
            <person name="Simon P."/>
        </authorList>
    </citation>
    <scope>NUCLEOTIDE SEQUENCE [LARGE SCALE GENOMIC DNA]</scope>
    <source>
        <tissue evidence="1">Leaf</tissue>
    </source>
</reference>
<gene>
    <name evidence="1" type="ORF">DCAR_029870</name>
    <name evidence="2" type="ORF">DCAR_0934518</name>
</gene>
<evidence type="ECO:0000313" key="3">
    <source>
        <dbReference type="Proteomes" id="UP000077755"/>
    </source>
</evidence>
<keyword evidence="3" id="KW-1185">Reference proteome</keyword>
<dbReference type="EMBL" id="LNRQ01000009">
    <property type="protein sequence ID" value="KZM82246.1"/>
    <property type="molecule type" value="Genomic_DNA"/>
</dbReference>
<accession>A0A175YF13</accession>
<proteinExistence type="predicted"/>
<organism evidence="1">
    <name type="scientific">Daucus carota subsp. sativus</name>
    <name type="common">Carrot</name>
    <dbReference type="NCBI Taxonomy" id="79200"/>
    <lineage>
        <taxon>Eukaryota</taxon>
        <taxon>Viridiplantae</taxon>
        <taxon>Streptophyta</taxon>
        <taxon>Embryophyta</taxon>
        <taxon>Tracheophyta</taxon>
        <taxon>Spermatophyta</taxon>
        <taxon>Magnoliopsida</taxon>
        <taxon>eudicotyledons</taxon>
        <taxon>Gunneridae</taxon>
        <taxon>Pentapetalae</taxon>
        <taxon>asterids</taxon>
        <taxon>campanulids</taxon>
        <taxon>Apiales</taxon>
        <taxon>Apiaceae</taxon>
        <taxon>Apioideae</taxon>
        <taxon>Scandiceae</taxon>
        <taxon>Daucinae</taxon>
        <taxon>Daucus</taxon>
        <taxon>Daucus sect. Daucus</taxon>
    </lineage>
</organism>
<dbReference type="Gramene" id="KZM82246">
    <property type="protein sequence ID" value="KZM82246"/>
    <property type="gene ID" value="DCAR_029870"/>
</dbReference>
<reference evidence="2" key="2">
    <citation type="submission" date="2022-03" db="EMBL/GenBank/DDBJ databases">
        <title>Draft title - Genomic analysis of global carrot germplasm unveils the trajectory of domestication and the origin of high carotenoid orange carrot.</title>
        <authorList>
            <person name="Iorizzo M."/>
            <person name="Ellison S."/>
            <person name="Senalik D."/>
            <person name="Macko-Podgorni A."/>
            <person name="Grzebelus D."/>
            <person name="Bostan H."/>
            <person name="Rolling W."/>
            <person name="Curaba J."/>
            <person name="Simon P."/>
        </authorList>
    </citation>
    <scope>NUCLEOTIDE SEQUENCE</scope>
    <source>
        <tissue evidence="2">Leaf</tissue>
    </source>
</reference>
<protein>
    <submittedName>
        <fullName evidence="1">Uncharacterized protein</fullName>
    </submittedName>
</protein>
<dbReference type="Proteomes" id="UP000077755">
    <property type="component" value="Chromosome 9"/>
</dbReference>
<dbReference type="AlphaFoldDB" id="A0A175YF13"/>
<evidence type="ECO:0000313" key="2">
    <source>
        <dbReference type="EMBL" id="WOH14988.1"/>
    </source>
</evidence>
<dbReference type="EMBL" id="CP093351">
    <property type="protein sequence ID" value="WOH14988.1"/>
    <property type="molecule type" value="Genomic_DNA"/>
</dbReference>
<evidence type="ECO:0000313" key="1">
    <source>
        <dbReference type="EMBL" id="KZM82246.1"/>
    </source>
</evidence>